<reference evidence="2" key="1">
    <citation type="submission" date="2020-08" db="EMBL/GenBank/DDBJ databases">
        <authorList>
            <person name="Liu C."/>
            <person name="Sun Q."/>
        </authorList>
    </citation>
    <scope>NUCLEOTIDE SEQUENCE</scope>
    <source>
        <strain evidence="2">BX16</strain>
    </source>
</reference>
<feature type="domain" description="SGNH hydrolase-type esterase" evidence="1">
    <location>
        <begin position="7"/>
        <end position="173"/>
    </location>
</feature>
<proteinExistence type="predicted"/>
<dbReference type="EMBL" id="JACRWC010000063">
    <property type="protein sequence ID" value="MBC5999379.1"/>
    <property type="molecule type" value="Genomic_DNA"/>
</dbReference>
<dbReference type="Pfam" id="PF13472">
    <property type="entry name" value="Lipase_GDSL_2"/>
    <property type="match status" value="1"/>
</dbReference>
<dbReference type="Proteomes" id="UP000644115">
    <property type="component" value="Unassembled WGS sequence"/>
</dbReference>
<comment type="caution">
    <text evidence="2">The sequence shown here is derived from an EMBL/GenBank/DDBJ whole genome shotgun (WGS) entry which is preliminary data.</text>
</comment>
<accession>A0A923SLL2</accession>
<evidence type="ECO:0000313" key="3">
    <source>
        <dbReference type="Proteomes" id="UP000644115"/>
    </source>
</evidence>
<sequence length="199" mass="22368">MKKKIVCIGNSIVNGFPLRRSQCFASLLREATGWEIINKGNNGETTTQILARFERDVISHHPNIVVILTGTNDFIFQDATPEEAFQNLIHMANTAALHGIRPIFMTPLPVDEPMATERWMQGYGISYARVNEELRAFAALVRNSGTKYLDLNRLYPECGQYIDGIHPTAAGHRFIAEHLQEFLQKLTTQTITSEGAHNT</sequence>
<dbReference type="InterPro" id="IPR051532">
    <property type="entry name" value="Ester_Hydrolysis_Enzymes"/>
</dbReference>
<dbReference type="SUPFAM" id="SSF52266">
    <property type="entry name" value="SGNH hydrolase"/>
    <property type="match status" value="1"/>
</dbReference>
<dbReference type="PANTHER" id="PTHR30383">
    <property type="entry name" value="THIOESTERASE 1/PROTEASE 1/LYSOPHOSPHOLIPASE L1"/>
    <property type="match status" value="1"/>
</dbReference>
<evidence type="ECO:0000259" key="1">
    <source>
        <dbReference type="Pfam" id="PF13472"/>
    </source>
</evidence>
<protein>
    <recommendedName>
        <fullName evidence="1">SGNH hydrolase-type esterase domain-containing protein</fullName>
    </recommendedName>
</protein>
<dbReference type="PANTHER" id="PTHR30383:SF5">
    <property type="entry name" value="SGNH HYDROLASE-TYPE ESTERASE DOMAIN-CONTAINING PROTEIN"/>
    <property type="match status" value="1"/>
</dbReference>
<evidence type="ECO:0000313" key="2">
    <source>
        <dbReference type="EMBL" id="MBC5999379.1"/>
    </source>
</evidence>
<dbReference type="InterPro" id="IPR013830">
    <property type="entry name" value="SGNH_hydro"/>
</dbReference>
<keyword evidence="3" id="KW-1185">Reference proteome</keyword>
<dbReference type="Gene3D" id="3.40.50.1110">
    <property type="entry name" value="SGNH hydrolase"/>
    <property type="match status" value="1"/>
</dbReference>
<dbReference type="AlphaFoldDB" id="A0A923SLL2"/>
<name>A0A923SLL2_9FIRM</name>
<dbReference type="InterPro" id="IPR036514">
    <property type="entry name" value="SGNH_hydro_sf"/>
</dbReference>
<dbReference type="GO" id="GO:0004622">
    <property type="term" value="F:phosphatidylcholine lysophospholipase activity"/>
    <property type="evidence" value="ECO:0007669"/>
    <property type="project" value="TreeGrafter"/>
</dbReference>
<dbReference type="RefSeq" id="WP_249286823.1">
    <property type="nucleotide sequence ID" value="NZ_JACRWC010000063.1"/>
</dbReference>
<organism evidence="2 3">
    <name type="scientific">Lentihominibacter faecis</name>
    <dbReference type="NCBI Taxonomy" id="2764712"/>
    <lineage>
        <taxon>Bacteria</taxon>
        <taxon>Bacillati</taxon>
        <taxon>Bacillota</taxon>
        <taxon>Clostridia</taxon>
        <taxon>Peptostreptococcales</taxon>
        <taxon>Anaerovoracaceae</taxon>
        <taxon>Lentihominibacter</taxon>
    </lineage>
</organism>
<gene>
    <name evidence="2" type="ORF">H8876_05140</name>
</gene>